<keyword evidence="8" id="KW-0807">Transducer</keyword>
<dbReference type="RefSeq" id="WP_092436202.1">
    <property type="nucleotide sequence ID" value="NZ_FMYP01000010.1"/>
</dbReference>
<dbReference type="PROSITE" id="PS50885">
    <property type="entry name" value="HAMP"/>
    <property type="match status" value="1"/>
</dbReference>
<keyword evidence="6 9" id="KW-0472">Membrane</keyword>
<evidence type="ECO:0000256" key="4">
    <source>
        <dbReference type="ARBA" id="ARBA00022692"/>
    </source>
</evidence>
<keyword evidence="2" id="KW-1003">Cell membrane</keyword>
<dbReference type="PANTHER" id="PTHR43531">
    <property type="entry name" value="PROTEIN ICFG"/>
    <property type="match status" value="1"/>
</dbReference>
<dbReference type="CDD" id="cd06225">
    <property type="entry name" value="HAMP"/>
    <property type="match status" value="1"/>
</dbReference>
<dbReference type="AlphaFoldDB" id="A0A1G6HFX9"/>
<dbReference type="PANTHER" id="PTHR43531:SF11">
    <property type="entry name" value="METHYL-ACCEPTING CHEMOTAXIS PROTEIN 3"/>
    <property type="match status" value="1"/>
</dbReference>
<dbReference type="GO" id="GO:0006935">
    <property type="term" value="P:chemotaxis"/>
    <property type="evidence" value="ECO:0007669"/>
    <property type="project" value="UniProtKB-KW"/>
</dbReference>
<proteinExistence type="inferred from homology"/>
<evidence type="ECO:0000313" key="12">
    <source>
        <dbReference type="EMBL" id="SDB93237.1"/>
    </source>
</evidence>
<evidence type="ECO:0000256" key="7">
    <source>
        <dbReference type="ARBA" id="ARBA00029447"/>
    </source>
</evidence>
<keyword evidence="4 9" id="KW-0812">Transmembrane</keyword>
<evidence type="ECO:0000313" key="13">
    <source>
        <dbReference type="Proteomes" id="UP000199452"/>
    </source>
</evidence>
<feature type="domain" description="HAMP" evidence="11">
    <location>
        <begin position="340"/>
        <end position="392"/>
    </location>
</feature>
<dbReference type="InterPro" id="IPR004089">
    <property type="entry name" value="MCPsignal_dom"/>
</dbReference>
<sequence length="627" mass="67598">MKRGKLNNKMLILFLGTAGAIFIIAFAILITRYNSLVLAESEKYAQREVDTYSAILQGELNEKYNKVYALSTTIDAMIKAGKTDRQLVIDLLTQMVENDPEILGTWTLYETNGFDNADANNRGKPGSDANGRFLPYVNRARGSVELEVSEGQDETDASYYQMPKETGKPFVTDPYIDEAQGIKDPMISIAIPTIVKGQFKGVVGLDMALTGLGRIVSQIKPYETGYAFFLSNSGIFAYHPKAEWMSKALAEVDPKNNKEFGLTEGIKSGKKMQFTSQGDMDYYNCYSPIPIGATNSPWSLGISIPVETIMAKANEVLLIAIIIGILGLLTLAVVIRIAAKGISQPMVRSIEFAKQIAAGDLRGQLMIHRNDEIGELAIALNQMKLQLHEMASDIITGADQISNAGEQLSSTAQSLSQGASEQASTTEEVSSTVEQISANIQQNSDNAKMAEKIAMEASRSIRDGDGLAREAVISIKSIADKIGIITDIAFQTNILALNAAVEAARAGEAGRGFAVVAAEVRKLAERSRIAADEINKLSAMGVKTVSQASQKLIELVPEIEKTTRLVQEIAAASLEQSAGGEQINGAIQQLSGVTQQSAASSEELATGAEELSSQAEKLKELISFFKV</sequence>
<dbReference type="CDD" id="cd12912">
    <property type="entry name" value="PDC2_MCP_like"/>
    <property type="match status" value="1"/>
</dbReference>
<name>A0A1G6HFX9_9BACT</name>
<gene>
    <name evidence="12" type="ORF">SAMN05216323_101054</name>
</gene>
<protein>
    <submittedName>
        <fullName evidence="12">Methyl-accepting chemotaxis sensory transducer with Cache sensor</fullName>
    </submittedName>
</protein>
<accession>A0A1G6HFX9</accession>
<keyword evidence="5 9" id="KW-1133">Transmembrane helix</keyword>
<dbReference type="GO" id="GO:0004888">
    <property type="term" value="F:transmembrane signaling receptor activity"/>
    <property type="evidence" value="ECO:0007669"/>
    <property type="project" value="TreeGrafter"/>
</dbReference>
<dbReference type="Gene3D" id="1.10.287.950">
    <property type="entry name" value="Methyl-accepting chemotaxis protein"/>
    <property type="match status" value="1"/>
</dbReference>
<dbReference type="Gene3D" id="3.30.450.20">
    <property type="entry name" value="PAS domain"/>
    <property type="match status" value="2"/>
</dbReference>
<dbReference type="PROSITE" id="PS50111">
    <property type="entry name" value="CHEMOTAXIS_TRANSDUC_2"/>
    <property type="match status" value="1"/>
</dbReference>
<dbReference type="OrthoDB" id="9763484at2"/>
<comment type="similarity">
    <text evidence="7">Belongs to the methyl-accepting chemotaxis (MCP) protein family.</text>
</comment>
<feature type="transmembrane region" description="Helical" evidence="9">
    <location>
        <begin position="316"/>
        <end position="339"/>
    </location>
</feature>
<evidence type="ECO:0000256" key="2">
    <source>
        <dbReference type="ARBA" id="ARBA00022475"/>
    </source>
</evidence>
<reference evidence="12 13" key="1">
    <citation type="submission" date="2016-09" db="EMBL/GenBank/DDBJ databases">
        <authorList>
            <person name="Capua I."/>
            <person name="De Benedictis P."/>
            <person name="Joannis T."/>
            <person name="Lombin L.H."/>
            <person name="Cattoli G."/>
        </authorList>
    </citation>
    <scope>NUCLEOTIDE SEQUENCE [LARGE SCALE GENOMIC DNA]</scope>
    <source>
        <strain evidence="12 13">A7P-90m</strain>
    </source>
</reference>
<dbReference type="Pfam" id="PF00672">
    <property type="entry name" value="HAMP"/>
    <property type="match status" value="1"/>
</dbReference>
<dbReference type="GO" id="GO:0007165">
    <property type="term" value="P:signal transduction"/>
    <property type="evidence" value="ECO:0007669"/>
    <property type="project" value="UniProtKB-KW"/>
</dbReference>
<evidence type="ECO:0000256" key="6">
    <source>
        <dbReference type="ARBA" id="ARBA00023136"/>
    </source>
</evidence>
<dbReference type="Pfam" id="PF00015">
    <property type="entry name" value="MCPsignal"/>
    <property type="match status" value="1"/>
</dbReference>
<organism evidence="12 13">
    <name type="scientific">Williamwhitmania taraxaci</name>
    <dbReference type="NCBI Taxonomy" id="1640674"/>
    <lineage>
        <taxon>Bacteria</taxon>
        <taxon>Pseudomonadati</taxon>
        <taxon>Bacteroidota</taxon>
        <taxon>Bacteroidia</taxon>
        <taxon>Bacteroidales</taxon>
        <taxon>Williamwhitmaniaceae</taxon>
        <taxon>Williamwhitmania</taxon>
    </lineage>
</organism>
<keyword evidence="3" id="KW-0145">Chemotaxis</keyword>
<dbReference type="InterPro" id="IPR003660">
    <property type="entry name" value="HAMP_dom"/>
</dbReference>
<dbReference type="SUPFAM" id="SSF58104">
    <property type="entry name" value="Methyl-accepting chemotaxis protein (MCP) signaling domain"/>
    <property type="match status" value="1"/>
</dbReference>
<evidence type="ECO:0000256" key="8">
    <source>
        <dbReference type="PROSITE-ProRule" id="PRU00284"/>
    </source>
</evidence>
<keyword evidence="13" id="KW-1185">Reference proteome</keyword>
<dbReference type="EMBL" id="FMYP01000010">
    <property type="protein sequence ID" value="SDB93237.1"/>
    <property type="molecule type" value="Genomic_DNA"/>
</dbReference>
<evidence type="ECO:0000256" key="3">
    <source>
        <dbReference type="ARBA" id="ARBA00022500"/>
    </source>
</evidence>
<evidence type="ECO:0000259" key="11">
    <source>
        <dbReference type="PROSITE" id="PS50885"/>
    </source>
</evidence>
<dbReference type="CDD" id="cd12913">
    <property type="entry name" value="PDC1_MCP_like"/>
    <property type="match status" value="1"/>
</dbReference>
<feature type="domain" description="Methyl-accepting transducer" evidence="10">
    <location>
        <begin position="397"/>
        <end position="612"/>
    </location>
</feature>
<evidence type="ECO:0000256" key="1">
    <source>
        <dbReference type="ARBA" id="ARBA00004651"/>
    </source>
</evidence>
<dbReference type="InterPro" id="IPR051310">
    <property type="entry name" value="MCP_chemotaxis"/>
</dbReference>
<dbReference type="CDD" id="cd11386">
    <property type="entry name" value="MCP_signal"/>
    <property type="match status" value="1"/>
</dbReference>
<evidence type="ECO:0000256" key="5">
    <source>
        <dbReference type="ARBA" id="ARBA00022989"/>
    </source>
</evidence>
<dbReference type="Pfam" id="PF02743">
    <property type="entry name" value="dCache_1"/>
    <property type="match status" value="1"/>
</dbReference>
<dbReference type="InterPro" id="IPR033479">
    <property type="entry name" value="dCache_1"/>
</dbReference>
<dbReference type="STRING" id="1640674.SAMN05216323_101054"/>
<dbReference type="SMART" id="SM00283">
    <property type="entry name" value="MA"/>
    <property type="match status" value="1"/>
</dbReference>
<dbReference type="FunFam" id="1.10.287.950:FF:000001">
    <property type="entry name" value="Methyl-accepting chemotaxis sensory transducer"/>
    <property type="match status" value="1"/>
</dbReference>
<evidence type="ECO:0000259" key="10">
    <source>
        <dbReference type="PROSITE" id="PS50111"/>
    </source>
</evidence>
<comment type="subcellular location">
    <subcellularLocation>
        <location evidence="1">Cell membrane</location>
        <topology evidence="1">Multi-pass membrane protein</topology>
    </subcellularLocation>
</comment>
<dbReference type="GO" id="GO:0005886">
    <property type="term" value="C:plasma membrane"/>
    <property type="evidence" value="ECO:0007669"/>
    <property type="project" value="UniProtKB-SubCell"/>
</dbReference>
<evidence type="ECO:0000256" key="9">
    <source>
        <dbReference type="SAM" id="Phobius"/>
    </source>
</evidence>
<dbReference type="SMART" id="SM00304">
    <property type="entry name" value="HAMP"/>
    <property type="match status" value="1"/>
</dbReference>
<dbReference type="Proteomes" id="UP000199452">
    <property type="component" value="Unassembled WGS sequence"/>
</dbReference>